<proteinExistence type="predicted"/>
<dbReference type="EMBL" id="JARKIK010000051">
    <property type="protein sequence ID" value="KAK8734143.1"/>
    <property type="molecule type" value="Genomic_DNA"/>
</dbReference>
<dbReference type="Proteomes" id="UP001445076">
    <property type="component" value="Unassembled WGS sequence"/>
</dbReference>
<reference evidence="1" key="2">
    <citation type="submission" date="2024-01" db="EMBL/GenBank/DDBJ databases">
        <authorList>
            <person name="He J."/>
            <person name="Wang M."/>
            <person name="Zheng J."/>
            <person name="Liu Z."/>
        </authorList>
    </citation>
    <scope>NUCLEOTIDE SEQUENCE</scope>
    <source>
        <strain evidence="1">ZL_2023a</strain>
        <tissue evidence="1">Muscle</tissue>
    </source>
</reference>
<keyword evidence="2" id="KW-1185">Reference proteome</keyword>
<name>A0AAW0WPI5_CHEQU</name>
<organism evidence="1 2">
    <name type="scientific">Cherax quadricarinatus</name>
    <name type="common">Australian red claw crayfish</name>
    <dbReference type="NCBI Taxonomy" id="27406"/>
    <lineage>
        <taxon>Eukaryota</taxon>
        <taxon>Metazoa</taxon>
        <taxon>Ecdysozoa</taxon>
        <taxon>Arthropoda</taxon>
        <taxon>Crustacea</taxon>
        <taxon>Multicrustacea</taxon>
        <taxon>Malacostraca</taxon>
        <taxon>Eumalacostraca</taxon>
        <taxon>Eucarida</taxon>
        <taxon>Decapoda</taxon>
        <taxon>Pleocyemata</taxon>
        <taxon>Astacidea</taxon>
        <taxon>Parastacoidea</taxon>
        <taxon>Parastacidae</taxon>
        <taxon>Cherax</taxon>
    </lineage>
</organism>
<protein>
    <submittedName>
        <fullName evidence="1">Uncharacterized protein</fullName>
    </submittedName>
</protein>
<sequence>MLNFIAQQAWKCSVVRSSLVLRLMSTSRKILVEDQQMKSTQREKLTLHYLRSWNSVINYHYKDMISHSEVHTFIRDFPKIKTVLKTELDKTLTVLKSEGYSWDEIQEYKEILLLNSKDLRDRLGVLHDFLIQTPTLHQVVYVSEIMHCSVNVLKDYNVYNPSLNIVKHLMRAKDFQLTKSVYDHFIEQYQYDESVSLKDLYMFLLKNYIALRFSKPVHEVELLFEKDWLPKWKRLSAYIWICNVIINMLQLDFSTVLDNKTLLDLDPVKVTELLDKHPYIGTSSVKDIIVNFPSFLSIPITNIDIWNNMLKKYGVTAFKFNKEALVFFKSHAFKDVEERLNVLVRLPEWQIISMSEKLFYAIRGRAFVKHALNAAESGKLPSVSSLTLGVERKTSVRQTLISQELSAYVAQELNIQQEEARELLHKDLKTKFGVNNIKRVLNLLFDFGFTREQVINGTIVLNFEHSIVEQGLREFPSRPETQPFDEWMENPLVLHLLAYCIKKDVPHLDVSIKR</sequence>
<reference evidence="1 2" key="1">
    <citation type="journal article" date="2024" name="BMC Genomics">
        <title>Genome assembly of redclaw crayfish (Cherax quadricarinatus) provides insights into its immune adaptation and hypoxia tolerance.</title>
        <authorList>
            <person name="Liu Z."/>
            <person name="Zheng J."/>
            <person name="Li H."/>
            <person name="Fang K."/>
            <person name="Wang S."/>
            <person name="He J."/>
            <person name="Zhou D."/>
            <person name="Weng S."/>
            <person name="Chi M."/>
            <person name="Gu Z."/>
            <person name="He J."/>
            <person name="Li F."/>
            <person name="Wang M."/>
        </authorList>
    </citation>
    <scope>NUCLEOTIDE SEQUENCE [LARGE SCALE GENOMIC DNA]</scope>
    <source>
        <strain evidence="1">ZL_2023a</strain>
    </source>
</reference>
<gene>
    <name evidence="1" type="ORF">OTU49_006038</name>
</gene>
<evidence type="ECO:0000313" key="1">
    <source>
        <dbReference type="EMBL" id="KAK8734143.1"/>
    </source>
</evidence>
<dbReference type="EMBL" id="JARKIK010000051">
    <property type="protein sequence ID" value="KAK8734144.1"/>
    <property type="molecule type" value="Genomic_DNA"/>
</dbReference>
<evidence type="ECO:0000313" key="2">
    <source>
        <dbReference type="Proteomes" id="UP001445076"/>
    </source>
</evidence>
<accession>A0AAW0WPI5</accession>
<comment type="caution">
    <text evidence="1">The sequence shown here is derived from an EMBL/GenBank/DDBJ whole genome shotgun (WGS) entry which is preliminary data.</text>
</comment>
<dbReference type="AlphaFoldDB" id="A0AAW0WPI5"/>